<reference evidence="3 4" key="1">
    <citation type="submission" date="2010-03" db="EMBL/GenBank/DDBJ databases">
        <title>The genome sequence of Eubacterium siraeum V10Sc8a.</title>
        <authorList>
            <consortium name="metaHIT consortium -- http://www.metahit.eu/"/>
            <person name="Pajon A."/>
            <person name="Turner K."/>
            <person name="Parkhill J."/>
            <person name="Duncan S."/>
            <person name="Flint H."/>
        </authorList>
    </citation>
    <scope>NUCLEOTIDE SEQUENCE [LARGE SCALE GENOMIC DNA]</scope>
    <source>
        <strain evidence="3 4">V10Sc8a</strain>
    </source>
</reference>
<evidence type="ECO:0000256" key="2">
    <source>
        <dbReference type="SAM" id="Phobius"/>
    </source>
</evidence>
<keyword evidence="2" id="KW-0812">Transmembrane</keyword>
<keyword evidence="2" id="KW-0472">Membrane</keyword>
<gene>
    <name evidence="3" type="ORF">ES1_03770</name>
</gene>
<dbReference type="EMBL" id="FP929059">
    <property type="protein sequence ID" value="CBL33532.1"/>
    <property type="molecule type" value="Genomic_DNA"/>
</dbReference>
<organism evidence="3 4">
    <name type="scientific">[Eubacterium] siraeum V10Sc8a</name>
    <dbReference type="NCBI Taxonomy" id="717961"/>
    <lineage>
        <taxon>Bacteria</taxon>
        <taxon>Bacillati</taxon>
        <taxon>Bacillota</taxon>
        <taxon>Clostridia</taxon>
        <taxon>Eubacteriales</taxon>
        <taxon>Oscillospiraceae</taxon>
        <taxon>Oscillospiraceae incertae sedis</taxon>
    </lineage>
</organism>
<evidence type="ECO:0000313" key="4">
    <source>
        <dbReference type="Proteomes" id="UP000007050"/>
    </source>
</evidence>
<evidence type="ECO:0008006" key="5">
    <source>
        <dbReference type="Google" id="ProtNLM"/>
    </source>
</evidence>
<name>D4MIE9_9FIRM</name>
<evidence type="ECO:0000313" key="3">
    <source>
        <dbReference type="EMBL" id="CBL33532.1"/>
    </source>
</evidence>
<feature type="compositionally biased region" description="Low complexity" evidence="1">
    <location>
        <begin position="166"/>
        <end position="208"/>
    </location>
</feature>
<reference evidence="3 4" key="2">
    <citation type="submission" date="2010-03" db="EMBL/GenBank/DDBJ databases">
        <authorList>
            <person name="Pajon A."/>
        </authorList>
    </citation>
    <scope>NUCLEOTIDE SEQUENCE [LARGE SCALE GENOMIC DNA]</scope>
    <source>
        <strain evidence="3 4">V10Sc8a</strain>
    </source>
</reference>
<proteinExistence type="predicted"/>
<accession>D4MIE9</accession>
<dbReference type="Proteomes" id="UP000007050">
    <property type="component" value="Chromosome"/>
</dbReference>
<feature type="transmembrane region" description="Helical" evidence="2">
    <location>
        <begin position="12"/>
        <end position="31"/>
    </location>
</feature>
<sequence>MEQGSSKKNNIIVLCVVIAVIAVALVAYFVISGQKDNGQPAVSATMELNTVNIYGAWYKKAGDSTYELRFKDNKELSYKQTAADGTVTAQSDEGTYDIADGKLILTIVAGGQTYSDTCIANVNEKQMSLVTEANGSGLFGGIYDKDGADYSVPDVSQNEPSEAPDTTTAPPQTTAVTTAQTTPETTVQTTPAPETTPAETQAEAPAVTNGTIALPDNIQYYFDNDFADVWGITASIYTGYYACYEKDGLDIYYCRKDYIDGHPVIGRGKAIMVECPIISFFTDFDGYVTYGAFSDYLYKNYGDYITLRDDGTFSLYDDGKYVIYFSFDSDAEISSSTLIGSGNIVICEEEEYYREGL</sequence>
<dbReference type="AlphaFoldDB" id="D4MIE9"/>
<evidence type="ECO:0000256" key="1">
    <source>
        <dbReference type="SAM" id="MobiDB-lite"/>
    </source>
</evidence>
<dbReference type="PATRIC" id="fig|717961.3.peg.399"/>
<dbReference type="KEGG" id="esr:ES1_03770"/>
<dbReference type="HOGENOM" id="CLU_780194_0_0_9"/>
<keyword evidence="2" id="KW-1133">Transmembrane helix</keyword>
<dbReference type="BioCyc" id="ESIR717961:G136L-298-MONOMER"/>
<feature type="region of interest" description="Disordered" evidence="1">
    <location>
        <begin position="150"/>
        <end position="208"/>
    </location>
</feature>
<protein>
    <recommendedName>
        <fullName evidence="5">Lipocalin-like domain-containing protein</fullName>
    </recommendedName>
</protein>